<dbReference type="Proteomes" id="UP000580250">
    <property type="component" value="Unassembled WGS sequence"/>
</dbReference>
<reference evidence="2 3" key="1">
    <citation type="submission" date="2020-08" db="EMBL/GenBank/DDBJ databases">
        <authorList>
            <person name="Koutsovoulos G."/>
            <person name="Danchin GJ E."/>
        </authorList>
    </citation>
    <scope>NUCLEOTIDE SEQUENCE [LARGE SCALE GENOMIC DNA]</scope>
</reference>
<dbReference type="EMBL" id="CAJEWN010000046">
    <property type="protein sequence ID" value="CAD2150769.1"/>
    <property type="molecule type" value="Genomic_DNA"/>
</dbReference>
<protein>
    <submittedName>
        <fullName evidence="2">Uncharacterized protein</fullName>
    </submittedName>
</protein>
<feature type="compositionally biased region" description="Basic and acidic residues" evidence="1">
    <location>
        <begin position="67"/>
        <end position="81"/>
    </location>
</feature>
<proteinExistence type="predicted"/>
<feature type="region of interest" description="Disordered" evidence="1">
    <location>
        <begin position="43"/>
        <end position="81"/>
    </location>
</feature>
<dbReference type="AlphaFoldDB" id="A0A6V7UA27"/>
<evidence type="ECO:0000256" key="1">
    <source>
        <dbReference type="SAM" id="MobiDB-lite"/>
    </source>
</evidence>
<accession>A0A6V7UA27</accession>
<evidence type="ECO:0000313" key="3">
    <source>
        <dbReference type="Proteomes" id="UP000580250"/>
    </source>
</evidence>
<name>A0A6V7UA27_MELEN</name>
<feature type="compositionally biased region" description="Basic residues" evidence="1">
    <location>
        <begin position="57"/>
        <end position="66"/>
    </location>
</feature>
<evidence type="ECO:0000313" key="2">
    <source>
        <dbReference type="EMBL" id="CAD2150769.1"/>
    </source>
</evidence>
<organism evidence="2 3">
    <name type="scientific">Meloidogyne enterolobii</name>
    <name type="common">Root-knot nematode worm</name>
    <name type="synonym">Meloidogyne mayaguensis</name>
    <dbReference type="NCBI Taxonomy" id="390850"/>
    <lineage>
        <taxon>Eukaryota</taxon>
        <taxon>Metazoa</taxon>
        <taxon>Ecdysozoa</taxon>
        <taxon>Nematoda</taxon>
        <taxon>Chromadorea</taxon>
        <taxon>Rhabditida</taxon>
        <taxon>Tylenchina</taxon>
        <taxon>Tylenchomorpha</taxon>
        <taxon>Tylenchoidea</taxon>
        <taxon>Meloidogynidae</taxon>
        <taxon>Meloidogyninae</taxon>
        <taxon>Meloidogyne</taxon>
    </lineage>
</organism>
<dbReference type="OrthoDB" id="5896042at2759"/>
<comment type="caution">
    <text evidence="2">The sequence shown here is derived from an EMBL/GenBank/DDBJ whole genome shotgun (WGS) entry which is preliminary data.</text>
</comment>
<gene>
    <name evidence="2" type="ORF">MENT_LOCUS10152</name>
</gene>
<sequence>MQVVHQDTRRQSNPQQQQIVVLQTENSNNDIDGTTNRVASVTLESDSLSADQPMSFRSKRRKKIPRKEKMTEMDLDGKEKGSLYTAKEKMKSSSVEDDNNNNVALPKGNKARMDWEMTETIPSSSLMTSDVATNYSDVFSDFSDESTSDADADDEQSDWPDSCKFPFRSSTNQHGVGHHLLHPDVNSTSGDAVLSGPVLKEVQEFLKDSSKKELFLDKVYRTSAIKQILRQEAVQVQIVKKGRGTVALKKI</sequence>
<feature type="compositionally biased region" description="Polar residues" evidence="1">
    <location>
        <begin position="43"/>
        <end position="52"/>
    </location>
</feature>